<feature type="chain" id="PRO_5002162750" description="Peptidase A1 domain-containing protein" evidence="5">
    <location>
        <begin position="22"/>
        <end position="437"/>
    </location>
</feature>
<dbReference type="Gene3D" id="2.40.70.10">
    <property type="entry name" value="Acid Proteases"/>
    <property type="match status" value="2"/>
</dbReference>
<feature type="transmembrane region" description="Helical" evidence="4">
    <location>
        <begin position="410"/>
        <end position="432"/>
    </location>
</feature>
<feature type="signal peptide" evidence="5">
    <location>
        <begin position="1"/>
        <end position="21"/>
    </location>
</feature>
<dbReference type="PROSITE" id="PS00141">
    <property type="entry name" value="ASP_PROTEASE"/>
    <property type="match status" value="1"/>
</dbReference>
<dbReference type="PROSITE" id="PS51767">
    <property type="entry name" value="PEPTIDASE_A1"/>
    <property type="match status" value="1"/>
</dbReference>
<dbReference type="EMBL" id="KN831776">
    <property type="protein sequence ID" value="KIM43281.1"/>
    <property type="molecule type" value="Genomic_DNA"/>
</dbReference>
<evidence type="ECO:0000256" key="4">
    <source>
        <dbReference type="SAM" id="Phobius"/>
    </source>
</evidence>
<dbReference type="GO" id="GO:0006508">
    <property type="term" value="P:proteolysis"/>
    <property type="evidence" value="ECO:0007669"/>
    <property type="project" value="UniProtKB-KW"/>
</dbReference>
<comment type="similarity">
    <text evidence="1 3">Belongs to the peptidase A1 family.</text>
</comment>
<name>A0A0C3CI44_HEBCY</name>
<evidence type="ECO:0000259" key="6">
    <source>
        <dbReference type="PROSITE" id="PS51767"/>
    </source>
</evidence>
<sequence>MAWAIHGLLLRFVLFAGTAQGLQLQIKRNNLPVSNSPLSARAGGLPLDNSADISYYAQIALGGQNFKVLIDTGSSDLWIAGKVVESNSTGLNASVKYAANSVTGPIKQARLDFAGHQIPDQAFLEIPSESKRTEGDGILGLGPSSGSFIAQRLSSGIGAPVLERIFLQNRSAPNFFTILLGRDKDPTDFFSGRVTVGEVLEDYPDIVKQPQLPIVKVPESESDDQHLQILLDSDGITGPDGKSIPITSSVDQTANKSQATVVLDCGFTLPQLPRFHGSEFRQVPGIGGAWVLPCEQEVNITFKFGGKMYPIHPLDMSMYFQPFTYDRGESPNYDMVLGMAFMRNVYSLFDYGDFIENSSKVSSPYVQLFSITDMAEAHSDFVTVRLGEVDTTASQGLKPTDAGTSSAKKLTYGIVVAVVVIAILVGVAIFILRARRR</sequence>
<keyword evidence="3" id="KW-0378">Hydrolase</keyword>
<protein>
    <recommendedName>
        <fullName evidence="6">Peptidase A1 domain-containing protein</fullName>
    </recommendedName>
</protein>
<evidence type="ECO:0000256" key="2">
    <source>
        <dbReference type="ARBA" id="ARBA00022750"/>
    </source>
</evidence>
<evidence type="ECO:0000256" key="5">
    <source>
        <dbReference type="SAM" id="SignalP"/>
    </source>
</evidence>
<dbReference type="Proteomes" id="UP000053424">
    <property type="component" value="Unassembled WGS sequence"/>
</dbReference>
<dbReference type="InterPro" id="IPR001461">
    <property type="entry name" value="Aspartic_peptidase_A1"/>
</dbReference>
<dbReference type="CDD" id="cd05471">
    <property type="entry name" value="pepsin_like"/>
    <property type="match status" value="1"/>
</dbReference>
<dbReference type="PANTHER" id="PTHR47966:SF51">
    <property type="entry name" value="BETA-SITE APP-CLEAVING ENZYME, ISOFORM A-RELATED"/>
    <property type="match status" value="1"/>
</dbReference>
<dbReference type="AlphaFoldDB" id="A0A0C3CI44"/>
<dbReference type="STRING" id="686832.A0A0C3CI44"/>
<dbReference type="HOGENOM" id="CLU_013253_8_0_1"/>
<dbReference type="PANTHER" id="PTHR47966">
    <property type="entry name" value="BETA-SITE APP-CLEAVING ENZYME, ISOFORM A-RELATED"/>
    <property type="match status" value="1"/>
</dbReference>
<dbReference type="SUPFAM" id="SSF50630">
    <property type="entry name" value="Acid proteases"/>
    <property type="match status" value="1"/>
</dbReference>
<evidence type="ECO:0000313" key="8">
    <source>
        <dbReference type="Proteomes" id="UP000053424"/>
    </source>
</evidence>
<accession>A0A0C3CI44</accession>
<dbReference type="GO" id="GO:0004190">
    <property type="term" value="F:aspartic-type endopeptidase activity"/>
    <property type="evidence" value="ECO:0007669"/>
    <property type="project" value="UniProtKB-KW"/>
</dbReference>
<evidence type="ECO:0000256" key="3">
    <source>
        <dbReference type="RuleBase" id="RU000454"/>
    </source>
</evidence>
<dbReference type="InterPro" id="IPR021109">
    <property type="entry name" value="Peptidase_aspartic_dom_sf"/>
</dbReference>
<dbReference type="InterPro" id="IPR001969">
    <property type="entry name" value="Aspartic_peptidase_AS"/>
</dbReference>
<feature type="domain" description="Peptidase A1" evidence="6">
    <location>
        <begin position="55"/>
        <end position="364"/>
    </location>
</feature>
<keyword evidence="4" id="KW-0472">Membrane</keyword>
<dbReference type="InterPro" id="IPR033121">
    <property type="entry name" value="PEPTIDASE_A1"/>
</dbReference>
<proteinExistence type="inferred from homology"/>
<reference evidence="8" key="2">
    <citation type="submission" date="2015-01" db="EMBL/GenBank/DDBJ databases">
        <title>Evolutionary Origins and Diversification of the Mycorrhizal Mutualists.</title>
        <authorList>
            <consortium name="DOE Joint Genome Institute"/>
            <consortium name="Mycorrhizal Genomics Consortium"/>
            <person name="Kohler A."/>
            <person name="Kuo A."/>
            <person name="Nagy L.G."/>
            <person name="Floudas D."/>
            <person name="Copeland A."/>
            <person name="Barry K.W."/>
            <person name="Cichocki N."/>
            <person name="Veneault-Fourrey C."/>
            <person name="LaButti K."/>
            <person name="Lindquist E.A."/>
            <person name="Lipzen A."/>
            <person name="Lundell T."/>
            <person name="Morin E."/>
            <person name="Murat C."/>
            <person name="Riley R."/>
            <person name="Ohm R."/>
            <person name="Sun H."/>
            <person name="Tunlid A."/>
            <person name="Henrissat B."/>
            <person name="Grigoriev I.V."/>
            <person name="Hibbett D.S."/>
            <person name="Martin F."/>
        </authorList>
    </citation>
    <scope>NUCLEOTIDE SEQUENCE [LARGE SCALE GENOMIC DNA]</scope>
    <source>
        <strain evidence="8">h7</strain>
    </source>
</reference>
<keyword evidence="3" id="KW-0645">Protease</keyword>
<dbReference type="Pfam" id="PF00026">
    <property type="entry name" value="Asp"/>
    <property type="match status" value="1"/>
</dbReference>
<dbReference type="OrthoDB" id="15189at2759"/>
<keyword evidence="4" id="KW-0812">Transmembrane</keyword>
<dbReference type="InterPro" id="IPR034164">
    <property type="entry name" value="Pepsin-like_dom"/>
</dbReference>
<keyword evidence="5" id="KW-0732">Signal</keyword>
<gene>
    <name evidence="7" type="ORF">M413DRAFT_18357</name>
</gene>
<evidence type="ECO:0000313" key="7">
    <source>
        <dbReference type="EMBL" id="KIM43281.1"/>
    </source>
</evidence>
<keyword evidence="2 3" id="KW-0064">Aspartyl protease</keyword>
<evidence type="ECO:0000256" key="1">
    <source>
        <dbReference type="ARBA" id="ARBA00007447"/>
    </source>
</evidence>
<keyword evidence="4" id="KW-1133">Transmembrane helix</keyword>
<organism evidence="7 8">
    <name type="scientific">Hebeloma cylindrosporum</name>
    <dbReference type="NCBI Taxonomy" id="76867"/>
    <lineage>
        <taxon>Eukaryota</taxon>
        <taxon>Fungi</taxon>
        <taxon>Dikarya</taxon>
        <taxon>Basidiomycota</taxon>
        <taxon>Agaricomycotina</taxon>
        <taxon>Agaricomycetes</taxon>
        <taxon>Agaricomycetidae</taxon>
        <taxon>Agaricales</taxon>
        <taxon>Agaricineae</taxon>
        <taxon>Hymenogastraceae</taxon>
        <taxon>Hebeloma</taxon>
    </lineage>
</organism>
<reference evidence="7 8" key="1">
    <citation type="submission" date="2014-04" db="EMBL/GenBank/DDBJ databases">
        <authorList>
            <consortium name="DOE Joint Genome Institute"/>
            <person name="Kuo A."/>
            <person name="Gay G."/>
            <person name="Dore J."/>
            <person name="Kohler A."/>
            <person name="Nagy L.G."/>
            <person name="Floudas D."/>
            <person name="Copeland A."/>
            <person name="Barry K.W."/>
            <person name="Cichocki N."/>
            <person name="Veneault-Fourrey C."/>
            <person name="LaButti K."/>
            <person name="Lindquist E.A."/>
            <person name="Lipzen A."/>
            <person name="Lundell T."/>
            <person name="Morin E."/>
            <person name="Murat C."/>
            <person name="Sun H."/>
            <person name="Tunlid A."/>
            <person name="Henrissat B."/>
            <person name="Grigoriev I.V."/>
            <person name="Hibbett D.S."/>
            <person name="Martin F."/>
            <person name="Nordberg H.P."/>
            <person name="Cantor M.N."/>
            <person name="Hua S.X."/>
        </authorList>
    </citation>
    <scope>NUCLEOTIDE SEQUENCE [LARGE SCALE GENOMIC DNA]</scope>
    <source>
        <strain evidence="8">h7</strain>
    </source>
</reference>
<dbReference type="PRINTS" id="PR00792">
    <property type="entry name" value="PEPSIN"/>
</dbReference>
<keyword evidence="8" id="KW-1185">Reference proteome</keyword>